<comment type="similarity">
    <text evidence="1">Belongs to the alkB family.</text>
</comment>
<dbReference type="InterPro" id="IPR032857">
    <property type="entry name" value="ALKBH4"/>
</dbReference>
<keyword evidence="4" id="KW-1185">Reference proteome</keyword>
<protein>
    <recommendedName>
        <fullName evidence="2">Alpha-ketoglutarate-dependent dioxygenase AlkB-like domain-containing protein</fullName>
    </recommendedName>
</protein>
<dbReference type="PANTHER" id="PTHR12463:SF1">
    <property type="entry name" value="2-OXOGLUTARATE AND FE-DEPENDENT OXYGENASE FAMILY PROTEIN"/>
    <property type="match status" value="1"/>
</dbReference>
<dbReference type="GO" id="GO:0070988">
    <property type="term" value="P:demethylation"/>
    <property type="evidence" value="ECO:0007669"/>
    <property type="project" value="InterPro"/>
</dbReference>
<dbReference type="SUPFAM" id="SSF51197">
    <property type="entry name" value="Clavaminate synthase-like"/>
    <property type="match status" value="1"/>
</dbReference>
<dbReference type="GO" id="GO:0016491">
    <property type="term" value="F:oxidoreductase activity"/>
    <property type="evidence" value="ECO:0007669"/>
    <property type="project" value="TreeGrafter"/>
</dbReference>
<comment type="caution">
    <text evidence="3">The sequence shown here is derived from an EMBL/GenBank/DDBJ whole genome shotgun (WGS) entry which is preliminary data.</text>
</comment>
<name>A0AAW1T4D1_9CHLO</name>
<dbReference type="AlphaFoldDB" id="A0AAW1T4D1"/>
<evidence type="ECO:0000256" key="1">
    <source>
        <dbReference type="ARBA" id="ARBA00007879"/>
    </source>
</evidence>
<feature type="domain" description="Alpha-ketoglutarate-dependent dioxygenase AlkB-like" evidence="2">
    <location>
        <begin position="78"/>
        <end position="202"/>
    </location>
</feature>
<dbReference type="EMBL" id="JALJOV010000468">
    <property type="protein sequence ID" value="KAK9863461.1"/>
    <property type="molecule type" value="Genomic_DNA"/>
</dbReference>
<evidence type="ECO:0000313" key="4">
    <source>
        <dbReference type="Proteomes" id="UP001485043"/>
    </source>
</evidence>
<evidence type="ECO:0000313" key="3">
    <source>
        <dbReference type="EMBL" id="KAK9863461.1"/>
    </source>
</evidence>
<reference evidence="3 4" key="1">
    <citation type="journal article" date="2024" name="Nat. Commun.">
        <title>Phylogenomics reveals the evolutionary origins of lichenization in chlorophyte algae.</title>
        <authorList>
            <person name="Puginier C."/>
            <person name="Libourel C."/>
            <person name="Otte J."/>
            <person name="Skaloud P."/>
            <person name="Haon M."/>
            <person name="Grisel S."/>
            <person name="Petersen M."/>
            <person name="Berrin J.G."/>
            <person name="Delaux P.M."/>
            <person name="Dal Grande F."/>
            <person name="Keller J."/>
        </authorList>
    </citation>
    <scope>NUCLEOTIDE SEQUENCE [LARGE SCALE GENOMIC DNA]</scope>
    <source>
        <strain evidence="3 4">SAG 2523</strain>
    </source>
</reference>
<dbReference type="GO" id="GO:0032451">
    <property type="term" value="F:demethylase activity"/>
    <property type="evidence" value="ECO:0007669"/>
    <property type="project" value="TreeGrafter"/>
</dbReference>
<accession>A0AAW1T4D1</accession>
<organism evidence="3 4">
    <name type="scientific">Apatococcus fuscideae</name>
    <dbReference type="NCBI Taxonomy" id="2026836"/>
    <lineage>
        <taxon>Eukaryota</taxon>
        <taxon>Viridiplantae</taxon>
        <taxon>Chlorophyta</taxon>
        <taxon>core chlorophytes</taxon>
        <taxon>Trebouxiophyceae</taxon>
        <taxon>Chlorellales</taxon>
        <taxon>Chlorellaceae</taxon>
        <taxon>Apatococcus</taxon>
    </lineage>
</organism>
<dbReference type="Proteomes" id="UP001485043">
    <property type="component" value="Unassembled WGS sequence"/>
</dbReference>
<evidence type="ECO:0000259" key="2">
    <source>
        <dbReference type="Pfam" id="PF13532"/>
    </source>
</evidence>
<proteinExistence type="inferred from homology"/>
<sequence length="208" mass="23442">MMHGVVQLCPASQISQGEGAATHASLPGQSLFPEFISEGEEAALLHLVDHQPPAWKDSTFNGSHRGKAWGVRMDLAKRTVLEPAVPMPPLLLQMAERMRSLPLLAHFHPNEANAIDYQRACRHRLKAHVDDRKMSTEFIVNLSFVGDCTMKFARSGKSPHEVQVRLPRRSLQVTTKDARYSYTHSIDLHNLHDPRRISITFRQSPLRG</sequence>
<dbReference type="InterPro" id="IPR037151">
    <property type="entry name" value="AlkB-like_sf"/>
</dbReference>
<dbReference type="Gene3D" id="2.60.120.590">
    <property type="entry name" value="Alpha-ketoglutarate-dependent dioxygenase AlkB-like"/>
    <property type="match status" value="1"/>
</dbReference>
<dbReference type="InterPro" id="IPR027450">
    <property type="entry name" value="AlkB-like"/>
</dbReference>
<dbReference type="Pfam" id="PF13532">
    <property type="entry name" value="2OG-FeII_Oxy_2"/>
    <property type="match status" value="1"/>
</dbReference>
<dbReference type="PANTHER" id="PTHR12463">
    <property type="entry name" value="OXYGENASE-RELATED"/>
    <property type="match status" value="1"/>
</dbReference>
<gene>
    <name evidence="3" type="ORF">WJX84_004168</name>
</gene>